<comment type="caution">
    <text evidence="8">The sequence shown here is derived from an EMBL/GenBank/DDBJ whole genome shotgun (WGS) entry which is preliminary data.</text>
</comment>
<sequence>MDLALEEARDAARRGEVPVGAVVSDARGRVLARAGNRVEEWRDPGAHAEMLALHEAARALGDKHLPGCTLTVTLEPCPMCAAAASLFRVRRVVFGAYDPKSGGVEHGARVFAHPQCHHAPEVVGGVREAENAALLREFFAGLRGP</sequence>
<name>A0ABT3NUI5_9PROT</name>
<keyword evidence="1 6" id="KW-0819">tRNA processing</keyword>
<dbReference type="InterPro" id="IPR016193">
    <property type="entry name" value="Cytidine_deaminase-like"/>
</dbReference>
<dbReference type="PROSITE" id="PS51747">
    <property type="entry name" value="CYT_DCMP_DEAMINASES_2"/>
    <property type="match status" value="1"/>
</dbReference>
<dbReference type="Proteomes" id="UP001526430">
    <property type="component" value="Unassembled WGS sequence"/>
</dbReference>
<feature type="binding site" evidence="6">
    <location>
        <position position="47"/>
    </location>
    <ligand>
        <name>Zn(2+)</name>
        <dbReference type="ChEBI" id="CHEBI:29105"/>
        <note>catalytic</note>
    </ligand>
</feature>
<organism evidence="8 9">
    <name type="scientific">Sabulicella glaciei</name>
    <dbReference type="NCBI Taxonomy" id="2984948"/>
    <lineage>
        <taxon>Bacteria</taxon>
        <taxon>Pseudomonadati</taxon>
        <taxon>Pseudomonadota</taxon>
        <taxon>Alphaproteobacteria</taxon>
        <taxon>Acetobacterales</taxon>
        <taxon>Acetobacteraceae</taxon>
        <taxon>Sabulicella</taxon>
    </lineage>
</organism>
<reference evidence="8 9" key="1">
    <citation type="submission" date="2022-10" db="EMBL/GenBank/DDBJ databases">
        <title>Roseococcus glaciei nov., sp. nov., isolated from glacier.</title>
        <authorList>
            <person name="Liu Q."/>
            <person name="Xin Y.-H."/>
        </authorList>
    </citation>
    <scope>NUCLEOTIDE SEQUENCE [LARGE SCALE GENOMIC DNA]</scope>
    <source>
        <strain evidence="8 9">MDT2-1-1</strain>
    </source>
</reference>
<comment type="cofactor">
    <cofactor evidence="6">
        <name>Zn(2+)</name>
        <dbReference type="ChEBI" id="CHEBI:29105"/>
    </cofactor>
    <text evidence="6">Binds 1 zinc ion per subunit.</text>
</comment>
<accession>A0ABT3NUI5</accession>
<dbReference type="EMBL" id="JAPFQI010000005">
    <property type="protein sequence ID" value="MCW8085825.1"/>
    <property type="molecule type" value="Genomic_DNA"/>
</dbReference>
<dbReference type="Pfam" id="PF00383">
    <property type="entry name" value="dCMP_cyt_deam_1"/>
    <property type="match status" value="1"/>
</dbReference>
<evidence type="ECO:0000256" key="1">
    <source>
        <dbReference type="ARBA" id="ARBA00022694"/>
    </source>
</evidence>
<comment type="similarity">
    <text evidence="6">Belongs to the cytidine and deoxycytidylate deaminase family.</text>
</comment>
<evidence type="ECO:0000256" key="6">
    <source>
        <dbReference type="HAMAP-Rule" id="MF_00972"/>
    </source>
</evidence>
<dbReference type="EC" id="3.5.4.33" evidence="6"/>
<keyword evidence="9" id="KW-1185">Reference proteome</keyword>
<dbReference type="SUPFAM" id="SSF53927">
    <property type="entry name" value="Cytidine deaminase-like"/>
    <property type="match status" value="1"/>
</dbReference>
<comment type="function">
    <text evidence="6">Catalyzes the deamination of adenosine to inosine at the wobble position 34 of tRNA(Arg2).</text>
</comment>
<dbReference type="InterPro" id="IPR028883">
    <property type="entry name" value="tRNA_aden_deaminase"/>
</dbReference>
<feature type="binding site" evidence="6">
    <location>
        <position position="77"/>
    </location>
    <ligand>
        <name>Zn(2+)</name>
        <dbReference type="ChEBI" id="CHEBI:29105"/>
        <note>catalytic</note>
    </ligand>
</feature>
<comment type="catalytic activity">
    <reaction evidence="5 6">
        <text>adenosine(34) in tRNA + H2O + H(+) = inosine(34) in tRNA + NH4(+)</text>
        <dbReference type="Rhea" id="RHEA:43168"/>
        <dbReference type="Rhea" id="RHEA-COMP:10373"/>
        <dbReference type="Rhea" id="RHEA-COMP:10374"/>
        <dbReference type="ChEBI" id="CHEBI:15377"/>
        <dbReference type="ChEBI" id="CHEBI:15378"/>
        <dbReference type="ChEBI" id="CHEBI:28938"/>
        <dbReference type="ChEBI" id="CHEBI:74411"/>
        <dbReference type="ChEBI" id="CHEBI:82852"/>
        <dbReference type="EC" id="3.5.4.33"/>
    </reaction>
</comment>
<evidence type="ECO:0000256" key="3">
    <source>
        <dbReference type="ARBA" id="ARBA00022801"/>
    </source>
</evidence>
<evidence type="ECO:0000313" key="9">
    <source>
        <dbReference type="Proteomes" id="UP001526430"/>
    </source>
</evidence>
<comment type="subunit">
    <text evidence="6">Homodimer.</text>
</comment>
<feature type="domain" description="CMP/dCMP-type deaminase" evidence="7">
    <location>
        <begin position="1"/>
        <end position="105"/>
    </location>
</feature>
<keyword evidence="4 6" id="KW-0862">Zinc</keyword>
<protein>
    <recommendedName>
        <fullName evidence="6">tRNA-specific adenosine deaminase</fullName>
        <ecNumber evidence="6">3.5.4.33</ecNumber>
    </recommendedName>
</protein>
<dbReference type="HAMAP" id="MF_00972">
    <property type="entry name" value="tRNA_aden_deaminase"/>
    <property type="match status" value="1"/>
</dbReference>
<evidence type="ECO:0000259" key="7">
    <source>
        <dbReference type="PROSITE" id="PS51747"/>
    </source>
</evidence>
<dbReference type="RefSeq" id="WP_301589888.1">
    <property type="nucleotide sequence ID" value="NZ_JAPFQI010000005.1"/>
</dbReference>
<keyword evidence="3 6" id="KW-0378">Hydrolase</keyword>
<dbReference type="Gene3D" id="3.40.140.10">
    <property type="entry name" value="Cytidine Deaminase, domain 2"/>
    <property type="match status" value="1"/>
</dbReference>
<evidence type="ECO:0000256" key="2">
    <source>
        <dbReference type="ARBA" id="ARBA00022723"/>
    </source>
</evidence>
<keyword evidence="2 6" id="KW-0479">Metal-binding</keyword>
<proteinExistence type="inferred from homology"/>
<dbReference type="PANTHER" id="PTHR11079:SF179">
    <property type="entry name" value="TRNA(ADENINE(34)) DEAMINASE, CHLOROPLASTIC"/>
    <property type="match status" value="1"/>
</dbReference>
<dbReference type="InterPro" id="IPR002125">
    <property type="entry name" value="CMP_dCMP_dom"/>
</dbReference>
<evidence type="ECO:0000256" key="5">
    <source>
        <dbReference type="ARBA" id="ARBA00048045"/>
    </source>
</evidence>
<dbReference type="CDD" id="cd01285">
    <property type="entry name" value="nucleoside_deaminase"/>
    <property type="match status" value="1"/>
</dbReference>
<evidence type="ECO:0000256" key="4">
    <source>
        <dbReference type="ARBA" id="ARBA00022833"/>
    </source>
</evidence>
<feature type="binding site" evidence="6">
    <location>
        <position position="80"/>
    </location>
    <ligand>
        <name>Zn(2+)</name>
        <dbReference type="ChEBI" id="CHEBI:29105"/>
        <note>catalytic</note>
    </ligand>
</feature>
<dbReference type="PANTHER" id="PTHR11079">
    <property type="entry name" value="CYTOSINE DEAMINASE FAMILY MEMBER"/>
    <property type="match status" value="1"/>
</dbReference>
<gene>
    <name evidence="6" type="primary">tadA</name>
    <name evidence="8" type="ORF">OF850_09330</name>
</gene>
<evidence type="ECO:0000313" key="8">
    <source>
        <dbReference type="EMBL" id="MCW8085825.1"/>
    </source>
</evidence>
<feature type="active site" description="Proton donor" evidence="6">
    <location>
        <position position="49"/>
    </location>
</feature>